<reference evidence="2" key="2">
    <citation type="submission" date="2024-10" db="UniProtKB">
        <authorList>
            <consortium name="EnsemblProtists"/>
        </authorList>
    </citation>
    <scope>IDENTIFICATION</scope>
</reference>
<evidence type="ECO:0000256" key="1">
    <source>
        <dbReference type="SAM" id="MobiDB-lite"/>
    </source>
</evidence>
<reference evidence="3" key="1">
    <citation type="journal article" date="2013" name="Nature">
        <title>Pan genome of the phytoplankton Emiliania underpins its global distribution.</title>
        <authorList>
            <person name="Read B.A."/>
            <person name="Kegel J."/>
            <person name="Klute M.J."/>
            <person name="Kuo A."/>
            <person name="Lefebvre S.C."/>
            <person name="Maumus F."/>
            <person name="Mayer C."/>
            <person name="Miller J."/>
            <person name="Monier A."/>
            <person name="Salamov A."/>
            <person name="Young J."/>
            <person name="Aguilar M."/>
            <person name="Claverie J.M."/>
            <person name="Frickenhaus S."/>
            <person name="Gonzalez K."/>
            <person name="Herman E.K."/>
            <person name="Lin Y.C."/>
            <person name="Napier J."/>
            <person name="Ogata H."/>
            <person name="Sarno A.F."/>
            <person name="Shmutz J."/>
            <person name="Schroeder D."/>
            <person name="de Vargas C."/>
            <person name="Verret F."/>
            <person name="von Dassow P."/>
            <person name="Valentin K."/>
            <person name="Van de Peer Y."/>
            <person name="Wheeler G."/>
            <person name="Dacks J.B."/>
            <person name="Delwiche C.F."/>
            <person name="Dyhrman S.T."/>
            <person name="Glockner G."/>
            <person name="John U."/>
            <person name="Richards T."/>
            <person name="Worden A.Z."/>
            <person name="Zhang X."/>
            <person name="Grigoriev I.V."/>
            <person name="Allen A.E."/>
            <person name="Bidle K."/>
            <person name="Borodovsky M."/>
            <person name="Bowler C."/>
            <person name="Brownlee C."/>
            <person name="Cock J.M."/>
            <person name="Elias M."/>
            <person name="Gladyshev V.N."/>
            <person name="Groth M."/>
            <person name="Guda C."/>
            <person name="Hadaegh A."/>
            <person name="Iglesias-Rodriguez M.D."/>
            <person name="Jenkins J."/>
            <person name="Jones B.M."/>
            <person name="Lawson T."/>
            <person name="Leese F."/>
            <person name="Lindquist E."/>
            <person name="Lobanov A."/>
            <person name="Lomsadze A."/>
            <person name="Malik S.B."/>
            <person name="Marsh M.E."/>
            <person name="Mackinder L."/>
            <person name="Mock T."/>
            <person name="Mueller-Roeber B."/>
            <person name="Pagarete A."/>
            <person name="Parker M."/>
            <person name="Probert I."/>
            <person name="Quesneville H."/>
            <person name="Raines C."/>
            <person name="Rensing S.A."/>
            <person name="Riano-Pachon D.M."/>
            <person name="Richier S."/>
            <person name="Rokitta S."/>
            <person name="Shiraiwa Y."/>
            <person name="Soanes D.M."/>
            <person name="van der Giezen M."/>
            <person name="Wahlund T.M."/>
            <person name="Williams B."/>
            <person name="Wilson W."/>
            <person name="Wolfe G."/>
            <person name="Wurch L.L."/>
        </authorList>
    </citation>
    <scope>NUCLEOTIDE SEQUENCE</scope>
</reference>
<feature type="region of interest" description="Disordered" evidence="1">
    <location>
        <begin position="1"/>
        <end position="56"/>
    </location>
</feature>
<evidence type="ECO:0000313" key="3">
    <source>
        <dbReference type="Proteomes" id="UP000013827"/>
    </source>
</evidence>
<protein>
    <submittedName>
        <fullName evidence="2">Uncharacterized protein</fullName>
    </submittedName>
</protein>
<dbReference type="GeneID" id="17279297"/>
<accession>A0A0D3KE42</accession>
<sequence length="56" mass="5933">MPKNPAQVGKGGAWGRRMPDRFTMRNPGRKPPGKAVKRKPDRQPAPKGGLAGGGGR</sequence>
<evidence type="ECO:0000313" key="2">
    <source>
        <dbReference type="EnsemblProtists" id="EOD34027"/>
    </source>
</evidence>
<feature type="compositionally biased region" description="Basic residues" evidence="1">
    <location>
        <begin position="27"/>
        <end position="40"/>
    </location>
</feature>
<organism evidence="2 3">
    <name type="scientific">Emiliania huxleyi (strain CCMP1516)</name>
    <dbReference type="NCBI Taxonomy" id="280463"/>
    <lineage>
        <taxon>Eukaryota</taxon>
        <taxon>Haptista</taxon>
        <taxon>Haptophyta</taxon>
        <taxon>Prymnesiophyceae</taxon>
        <taxon>Isochrysidales</taxon>
        <taxon>Noelaerhabdaceae</taxon>
        <taxon>Emiliania</taxon>
    </lineage>
</organism>
<dbReference type="RefSeq" id="XP_005786456.1">
    <property type="nucleotide sequence ID" value="XM_005786399.1"/>
</dbReference>
<name>A0A0D3KE42_EMIH1</name>
<dbReference type="EnsemblProtists" id="EOD34027">
    <property type="protein sequence ID" value="EOD34027"/>
    <property type="gene ID" value="EMIHUDRAFT_228876"/>
</dbReference>
<proteinExistence type="predicted"/>
<dbReference type="PaxDb" id="2903-EOD34027"/>
<dbReference type="KEGG" id="ehx:EMIHUDRAFT_228876"/>
<keyword evidence="3" id="KW-1185">Reference proteome</keyword>
<dbReference type="AlphaFoldDB" id="A0A0D3KE42"/>
<dbReference type="Proteomes" id="UP000013827">
    <property type="component" value="Unassembled WGS sequence"/>
</dbReference>
<dbReference type="HOGENOM" id="CLU_3018301_0_0_1"/>